<evidence type="ECO:0000313" key="1">
    <source>
        <dbReference type="EMBL" id="MBC1303835.1"/>
    </source>
</evidence>
<gene>
    <name evidence="1" type="ORF">GNE12_18160</name>
</gene>
<comment type="caution">
    <text evidence="1">The sequence shown here is derived from an EMBL/GenBank/DDBJ whole genome shotgun (WGS) entry which is preliminary data.</text>
</comment>
<dbReference type="EMBL" id="JACKZP010000077">
    <property type="protein sequence ID" value="MBC1303835.1"/>
    <property type="molecule type" value="Genomic_DNA"/>
</dbReference>
<dbReference type="RefSeq" id="WP_153228392.1">
    <property type="nucleotide sequence ID" value="NZ_JACKZP010000077.1"/>
</dbReference>
<keyword evidence="2" id="KW-1185">Reference proteome</keyword>
<name>A0ABR6SBR1_ANAVA</name>
<dbReference type="Proteomes" id="UP000570851">
    <property type="component" value="Unassembled WGS sequence"/>
</dbReference>
<organism evidence="1 2">
    <name type="scientific">Trichormus variabilis N2B</name>
    <dbReference type="NCBI Taxonomy" id="2681315"/>
    <lineage>
        <taxon>Bacteria</taxon>
        <taxon>Bacillati</taxon>
        <taxon>Cyanobacteriota</taxon>
        <taxon>Cyanophyceae</taxon>
        <taxon>Nostocales</taxon>
        <taxon>Nostocaceae</taxon>
        <taxon>Trichormus</taxon>
    </lineage>
</organism>
<accession>A0ABR6SBR1</accession>
<proteinExistence type="predicted"/>
<protein>
    <submittedName>
        <fullName evidence="1">Uncharacterized protein</fullName>
    </submittedName>
</protein>
<evidence type="ECO:0000313" key="2">
    <source>
        <dbReference type="Proteomes" id="UP000570851"/>
    </source>
</evidence>
<sequence length="45" mass="5033">MGSSCVLWLLPVQPRHNKTFHPIPNPQFPAIPSPITADIIRNGDR</sequence>
<reference evidence="1 2" key="1">
    <citation type="submission" date="2019-11" db="EMBL/GenBank/DDBJ databases">
        <title>Comparison of genomes from free-living endosymbiotic cyanobacteria isolated from Azolla.</title>
        <authorList>
            <person name="Thiel T."/>
            <person name="Pratte B."/>
        </authorList>
    </citation>
    <scope>NUCLEOTIDE SEQUENCE [LARGE SCALE GENOMIC DNA]</scope>
    <source>
        <strain evidence="1 2">N2B</strain>
    </source>
</reference>
<dbReference type="GeneID" id="58725900"/>